<dbReference type="AlphaFoldDB" id="Q4TE42"/>
<keyword evidence="2" id="KW-1015">Disulfide bond</keyword>
<dbReference type="PROSITE" id="PS51034">
    <property type="entry name" value="ZP_2"/>
    <property type="match status" value="1"/>
</dbReference>
<organism evidence="4">
    <name type="scientific">Tetraodon nigroviridis</name>
    <name type="common">Spotted green pufferfish</name>
    <name type="synonym">Chelonodon nigroviridis</name>
    <dbReference type="NCBI Taxonomy" id="99883"/>
    <lineage>
        <taxon>Eukaryota</taxon>
        <taxon>Metazoa</taxon>
        <taxon>Chordata</taxon>
        <taxon>Craniata</taxon>
        <taxon>Vertebrata</taxon>
        <taxon>Euteleostomi</taxon>
        <taxon>Actinopterygii</taxon>
        <taxon>Neopterygii</taxon>
        <taxon>Teleostei</taxon>
        <taxon>Neoteleostei</taxon>
        <taxon>Acanthomorphata</taxon>
        <taxon>Eupercaria</taxon>
        <taxon>Tetraodontiformes</taxon>
        <taxon>Tetradontoidea</taxon>
        <taxon>Tetraodontidae</taxon>
        <taxon>Tetraodon</taxon>
    </lineage>
</organism>
<dbReference type="KEGG" id="tng:GSTEN00002461G001"/>
<dbReference type="InterPro" id="IPR042235">
    <property type="entry name" value="ZP-C_dom"/>
</dbReference>
<reference evidence="4" key="1">
    <citation type="journal article" date="2004" name="Nature">
        <title>Genome duplication in the teleost fish Tetraodon nigroviridis reveals the early vertebrate proto-karyotype.</title>
        <authorList>
            <person name="Jaillon O."/>
            <person name="Aury J.-M."/>
            <person name="Brunet F."/>
            <person name="Petit J.-L."/>
            <person name="Stange-Thomann N."/>
            <person name="Mauceli E."/>
            <person name="Bouneau L."/>
            <person name="Fischer C."/>
            <person name="Ozouf-Costaz C."/>
            <person name="Bernot A."/>
            <person name="Nicaud S."/>
            <person name="Jaffe D."/>
            <person name="Fisher S."/>
            <person name="Lutfalla G."/>
            <person name="Dossat C."/>
            <person name="Segurens B."/>
            <person name="Dasilva C."/>
            <person name="Salanoubat M."/>
            <person name="Levy M."/>
            <person name="Boudet N."/>
            <person name="Castellano S."/>
            <person name="Anthouard V."/>
            <person name="Jubin C."/>
            <person name="Castelli V."/>
            <person name="Katinka M."/>
            <person name="Vacherie B."/>
            <person name="Biemont C."/>
            <person name="Skalli Z."/>
            <person name="Cattolico L."/>
            <person name="Poulain J."/>
            <person name="De Berardinis V."/>
            <person name="Cruaud C."/>
            <person name="Duprat S."/>
            <person name="Brottier P."/>
            <person name="Coutanceau J.-P."/>
            <person name="Gouzy J."/>
            <person name="Parra G."/>
            <person name="Lardier G."/>
            <person name="Chapple C."/>
            <person name="McKernan K.J."/>
            <person name="McEwan P."/>
            <person name="Bosak S."/>
            <person name="Kellis M."/>
            <person name="Volff J.-N."/>
            <person name="Guigo R."/>
            <person name="Zody M.C."/>
            <person name="Mesirov J."/>
            <person name="Lindblad-Toh K."/>
            <person name="Birren B."/>
            <person name="Nusbaum C."/>
            <person name="Kahn D."/>
            <person name="Robinson-Rechavi M."/>
            <person name="Laudet V."/>
            <person name="Schachter V."/>
            <person name="Quetier F."/>
            <person name="Saurin W."/>
            <person name="Scarpelli C."/>
            <person name="Wincker P."/>
            <person name="Lander E.S."/>
            <person name="Weissenbach J."/>
            <person name="Roest Crollius H."/>
        </authorList>
    </citation>
    <scope>NUCLEOTIDE SEQUENCE [LARGE SCALE GENOMIC DNA]</scope>
</reference>
<accession>Q4TE42</accession>
<evidence type="ECO:0000256" key="2">
    <source>
        <dbReference type="ARBA" id="ARBA00023157"/>
    </source>
</evidence>
<name>Q4TE42_TETNG</name>
<dbReference type="EMBL" id="CAAE01005803">
    <property type="protein sequence ID" value="CAF88840.1"/>
    <property type="molecule type" value="Genomic_DNA"/>
</dbReference>
<dbReference type="OrthoDB" id="9274484at2759"/>
<proteinExistence type="predicted"/>
<evidence type="ECO:0000313" key="4">
    <source>
        <dbReference type="EMBL" id="CAF88840.1"/>
    </source>
</evidence>
<evidence type="ECO:0000259" key="3">
    <source>
        <dbReference type="PROSITE" id="PS51034"/>
    </source>
</evidence>
<dbReference type="PANTHER" id="PTHR14002">
    <property type="entry name" value="ENDOGLIN/TGF-BETA RECEPTOR TYPE III"/>
    <property type="match status" value="1"/>
</dbReference>
<dbReference type="InterPro" id="IPR055355">
    <property type="entry name" value="ZP-C"/>
</dbReference>
<feature type="non-terminal residue" evidence="4">
    <location>
        <position position="1"/>
    </location>
</feature>
<feature type="domain" description="ZP" evidence="3">
    <location>
        <begin position="1"/>
        <end position="90"/>
    </location>
</feature>
<protein>
    <submittedName>
        <fullName evidence="4">(spotted green pufferfish) hypothetical protein</fullName>
    </submittedName>
</protein>
<comment type="caution">
    <text evidence="4">The sequence shown here is derived from an EMBL/GenBank/DDBJ whole genome shotgun (WGS) entry which is preliminary data.</text>
</comment>
<feature type="non-terminal residue" evidence="4">
    <location>
        <position position="107"/>
    </location>
</feature>
<dbReference type="InterPro" id="IPR001507">
    <property type="entry name" value="ZP_dom"/>
</dbReference>
<gene>
    <name evidence="4" type="ORF">GSTENG00002461001</name>
</gene>
<dbReference type="Pfam" id="PF00100">
    <property type="entry name" value="Zona_pellucida"/>
    <property type="match status" value="1"/>
</dbReference>
<sequence>FNVHLDRCYATASPFPLNTSFYDLFVGCNVDGQTVIGVNGDEQVARFSFEAFRFIHSTEATFSTYYVHCATRLCVNDFCTSLNQGTTVSDMATVSSTPISVRLDRGE</sequence>
<keyword evidence="1" id="KW-0732">Signal</keyword>
<reference evidence="4" key="2">
    <citation type="submission" date="2004-02" db="EMBL/GenBank/DDBJ databases">
        <authorList>
            <consortium name="Genoscope"/>
            <consortium name="Whitehead Institute Centre for Genome Research"/>
        </authorList>
    </citation>
    <scope>NUCLEOTIDE SEQUENCE</scope>
</reference>
<evidence type="ECO:0000256" key="1">
    <source>
        <dbReference type="ARBA" id="ARBA00022729"/>
    </source>
</evidence>
<dbReference type="Gene3D" id="2.60.40.4100">
    <property type="entry name" value="Zona pellucida, ZP-C domain"/>
    <property type="match status" value="1"/>
</dbReference>
<dbReference type="PANTHER" id="PTHR14002:SF21">
    <property type="entry name" value="SI:CH211-103F14.3-RELATED"/>
    <property type="match status" value="1"/>
</dbReference>